<evidence type="ECO:0000313" key="2">
    <source>
        <dbReference type="Proteomes" id="UP001345219"/>
    </source>
</evidence>
<proteinExistence type="predicted"/>
<protein>
    <submittedName>
        <fullName evidence="1">Uncharacterized protein</fullName>
    </submittedName>
</protein>
<organism evidence="1 2">
    <name type="scientific">Trapa incisa</name>
    <dbReference type="NCBI Taxonomy" id="236973"/>
    <lineage>
        <taxon>Eukaryota</taxon>
        <taxon>Viridiplantae</taxon>
        <taxon>Streptophyta</taxon>
        <taxon>Embryophyta</taxon>
        <taxon>Tracheophyta</taxon>
        <taxon>Spermatophyta</taxon>
        <taxon>Magnoliopsida</taxon>
        <taxon>eudicotyledons</taxon>
        <taxon>Gunneridae</taxon>
        <taxon>Pentapetalae</taxon>
        <taxon>rosids</taxon>
        <taxon>malvids</taxon>
        <taxon>Myrtales</taxon>
        <taxon>Lythraceae</taxon>
        <taxon>Trapa</taxon>
    </lineage>
</organism>
<sequence>METLVLVAVADHLHDESAPGGYDNGMVKLVIKEIKKSFTVLLMEMVDDYRGITLKNSSLEDLDKPY</sequence>
<gene>
    <name evidence="1" type="ORF">SAY87_007521</name>
</gene>
<dbReference type="AlphaFoldDB" id="A0AAN7KEK5"/>
<reference evidence="1 2" key="1">
    <citation type="journal article" date="2023" name="Hortic Res">
        <title>Pangenome of water caltrop reveals structural variations and asymmetric subgenome divergence after allopolyploidization.</title>
        <authorList>
            <person name="Zhang X."/>
            <person name="Chen Y."/>
            <person name="Wang L."/>
            <person name="Yuan Y."/>
            <person name="Fang M."/>
            <person name="Shi L."/>
            <person name="Lu R."/>
            <person name="Comes H.P."/>
            <person name="Ma Y."/>
            <person name="Chen Y."/>
            <person name="Huang G."/>
            <person name="Zhou Y."/>
            <person name="Zheng Z."/>
            <person name="Qiu Y."/>
        </authorList>
    </citation>
    <scope>NUCLEOTIDE SEQUENCE [LARGE SCALE GENOMIC DNA]</scope>
    <source>
        <tissue evidence="1">Roots</tissue>
    </source>
</reference>
<dbReference type="Proteomes" id="UP001345219">
    <property type="component" value="Chromosome 7"/>
</dbReference>
<name>A0AAN7KEK5_9MYRT</name>
<comment type="caution">
    <text evidence="1">The sequence shown here is derived from an EMBL/GenBank/DDBJ whole genome shotgun (WGS) entry which is preliminary data.</text>
</comment>
<accession>A0AAN7KEK5</accession>
<keyword evidence="2" id="KW-1185">Reference proteome</keyword>
<dbReference type="EMBL" id="JAXIOK010000007">
    <property type="protein sequence ID" value="KAK4765879.1"/>
    <property type="molecule type" value="Genomic_DNA"/>
</dbReference>
<evidence type="ECO:0000313" key="1">
    <source>
        <dbReference type="EMBL" id="KAK4765879.1"/>
    </source>
</evidence>